<dbReference type="PROSITE" id="PS51384">
    <property type="entry name" value="FAD_FR"/>
    <property type="match status" value="1"/>
</dbReference>
<dbReference type="PROSITE" id="PS51085">
    <property type="entry name" value="2FE2S_FER_2"/>
    <property type="match status" value="1"/>
</dbReference>
<dbReference type="InterPro" id="IPR017938">
    <property type="entry name" value="Riboflavin_synthase-like_b-brl"/>
</dbReference>
<name>A0ABV9LWU8_9ALTE</name>
<dbReference type="Gene3D" id="3.10.20.30">
    <property type="match status" value="1"/>
</dbReference>
<dbReference type="InterPro" id="IPR001041">
    <property type="entry name" value="2Fe-2S_ferredoxin-type"/>
</dbReference>
<dbReference type="PANTHER" id="PTHR47354:SF5">
    <property type="entry name" value="PROTEIN RFBI"/>
    <property type="match status" value="1"/>
</dbReference>
<dbReference type="InterPro" id="IPR006058">
    <property type="entry name" value="2Fe2S_fd_BS"/>
</dbReference>
<dbReference type="EMBL" id="JBHSGU010000005">
    <property type="protein sequence ID" value="MFC4701022.1"/>
    <property type="molecule type" value="Genomic_DNA"/>
</dbReference>
<gene>
    <name evidence="5" type="ORF">ACFO4O_12685</name>
</gene>
<dbReference type="PRINTS" id="PR00371">
    <property type="entry name" value="FPNCR"/>
</dbReference>
<dbReference type="InterPro" id="IPR012675">
    <property type="entry name" value="Beta-grasp_dom_sf"/>
</dbReference>
<dbReference type="InterPro" id="IPR050415">
    <property type="entry name" value="MRET"/>
</dbReference>
<comment type="caution">
    <text evidence="5">The sequence shown here is derived from an EMBL/GenBank/DDBJ whole genome shotgun (WGS) entry which is preliminary data.</text>
</comment>
<evidence type="ECO:0000259" key="3">
    <source>
        <dbReference type="PROSITE" id="PS51085"/>
    </source>
</evidence>
<feature type="domain" description="FAD-binding FR-type" evidence="4">
    <location>
        <begin position="92"/>
        <end position="191"/>
    </location>
</feature>
<comment type="cofactor">
    <cofactor evidence="2">
        <name>[2Fe-2S] cluster</name>
        <dbReference type="ChEBI" id="CHEBI:190135"/>
    </cofactor>
</comment>
<dbReference type="CDD" id="cd00207">
    <property type="entry name" value="fer2"/>
    <property type="match status" value="1"/>
</dbReference>
<reference evidence="6" key="1">
    <citation type="journal article" date="2019" name="Int. J. Syst. Evol. Microbiol.">
        <title>The Global Catalogue of Microorganisms (GCM) 10K type strain sequencing project: providing services to taxonomists for standard genome sequencing and annotation.</title>
        <authorList>
            <consortium name="The Broad Institute Genomics Platform"/>
            <consortium name="The Broad Institute Genome Sequencing Center for Infectious Disease"/>
            <person name="Wu L."/>
            <person name="Ma J."/>
        </authorList>
    </citation>
    <scope>NUCLEOTIDE SEQUENCE [LARGE SCALE GENOMIC DNA]</scope>
    <source>
        <strain evidence="6">KACC 12507</strain>
    </source>
</reference>
<evidence type="ECO:0000256" key="2">
    <source>
        <dbReference type="ARBA" id="ARBA00034078"/>
    </source>
</evidence>
<dbReference type="Pfam" id="PF00970">
    <property type="entry name" value="FAD_binding_6"/>
    <property type="match status" value="1"/>
</dbReference>
<dbReference type="InterPro" id="IPR036010">
    <property type="entry name" value="2Fe-2S_ferredoxin-like_sf"/>
</dbReference>
<protein>
    <submittedName>
        <fullName evidence="5">CDP-6-deoxy-delta-3,4-glucoseen reductase</fullName>
    </submittedName>
</protein>
<dbReference type="CDD" id="cd06189">
    <property type="entry name" value="flavin_oxioreductase"/>
    <property type="match status" value="1"/>
</dbReference>
<dbReference type="SUPFAM" id="SSF54292">
    <property type="entry name" value="2Fe-2S ferredoxin-like"/>
    <property type="match status" value="1"/>
</dbReference>
<dbReference type="InterPro" id="IPR017927">
    <property type="entry name" value="FAD-bd_FR_type"/>
</dbReference>
<dbReference type="Gene3D" id="2.40.30.10">
    <property type="entry name" value="Translation factors"/>
    <property type="match status" value="1"/>
</dbReference>
<evidence type="ECO:0000313" key="6">
    <source>
        <dbReference type="Proteomes" id="UP001595897"/>
    </source>
</evidence>
<dbReference type="InterPro" id="IPR039261">
    <property type="entry name" value="FNR_nucleotide-bd"/>
</dbReference>
<keyword evidence="6" id="KW-1185">Reference proteome</keyword>
<sequence length="322" mass="35575">MKKFSIEIRPAGVKYKSGTNILSDALAESIHLEHSCKTGECGVCSAQVVSGSIENEHGEVVTDGRILTCQSKAVSDAIIEATYYPELANINEQTLPCKVSKVDYVTDDIVRLSFRFPPNATLDYLAGQYVDLCFKGVKRSYSIGNAPSSSSFVELHIRNVEGGKMSELIFNDLKENELMRIEGPKGTFFVRDSNLPLILIAGGTGIAPIKAIVEDLIAKQDKRKLYIYWGMPSIDGFYLDYFQSIEQVYSNVHYVPVLSGEETWDGRKGFVHSAVCDDFETFEQYQVYACGSPLMIDAAKAAFIEKGLPSDAFFSDAFTPAK</sequence>
<dbReference type="RefSeq" id="WP_382409094.1">
    <property type="nucleotide sequence ID" value="NZ_JBHSGU010000005.1"/>
</dbReference>
<dbReference type="InterPro" id="IPR001433">
    <property type="entry name" value="OxRdtase_FAD/NAD-bd"/>
</dbReference>
<dbReference type="Pfam" id="PF00111">
    <property type="entry name" value="Fer2"/>
    <property type="match status" value="1"/>
</dbReference>
<dbReference type="SUPFAM" id="SSF63380">
    <property type="entry name" value="Riboflavin synthase domain-like"/>
    <property type="match status" value="1"/>
</dbReference>
<keyword evidence="1" id="KW-0830">Ubiquinone</keyword>
<dbReference type="Proteomes" id="UP001595897">
    <property type="component" value="Unassembled WGS sequence"/>
</dbReference>
<proteinExistence type="predicted"/>
<feature type="domain" description="2Fe-2S ferredoxin-type" evidence="3">
    <location>
        <begin position="2"/>
        <end position="85"/>
    </location>
</feature>
<dbReference type="InterPro" id="IPR008333">
    <property type="entry name" value="Cbr1-like_FAD-bd_dom"/>
</dbReference>
<organism evidence="5 6">
    <name type="scientific">Glaciecola siphonariae</name>
    <dbReference type="NCBI Taxonomy" id="521012"/>
    <lineage>
        <taxon>Bacteria</taxon>
        <taxon>Pseudomonadati</taxon>
        <taxon>Pseudomonadota</taxon>
        <taxon>Gammaproteobacteria</taxon>
        <taxon>Alteromonadales</taxon>
        <taxon>Alteromonadaceae</taxon>
        <taxon>Glaciecola</taxon>
    </lineage>
</organism>
<dbReference type="PANTHER" id="PTHR47354">
    <property type="entry name" value="NADH OXIDOREDUCTASE HCR"/>
    <property type="match status" value="1"/>
</dbReference>
<evidence type="ECO:0000259" key="4">
    <source>
        <dbReference type="PROSITE" id="PS51384"/>
    </source>
</evidence>
<dbReference type="Pfam" id="PF00175">
    <property type="entry name" value="NAD_binding_1"/>
    <property type="match status" value="1"/>
</dbReference>
<dbReference type="PRINTS" id="PR00410">
    <property type="entry name" value="PHEHYDRXLASE"/>
</dbReference>
<evidence type="ECO:0000313" key="5">
    <source>
        <dbReference type="EMBL" id="MFC4701022.1"/>
    </source>
</evidence>
<evidence type="ECO:0000256" key="1">
    <source>
        <dbReference type="ARBA" id="ARBA00023075"/>
    </source>
</evidence>
<accession>A0ABV9LWU8</accession>
<dbReference type="InterPro" id="IPR001709">
    <property type="entry name" value="Flavoprot_Pyr_Nucl_cyt_Rdtase"/>
</dbReference>
<dbReference type="SUPFAM" id="SSF52343">
    <property type="entry name" value="Ferredoxin reductase-like, C-terminal NADP-linked domain"/>
    <property type="match status" value="1"/>
</dbReference>
<dbReference type="PROSITE" id="PS00197">
    <property type="entry name" value="2FE2S_FER_1"/>
    <property type="match status" value="1"/>
</dbReference>
<dbReference type="Gene3D" id="3.40.50.80">
    <property type="entry name" value="Nucleotide-binding domain of ferredoxin-NADP reductase (FNR) module"/>
    <property type="match status" value="1"/>
</dbReference>